<dbReference type="PROSITE" id="PS01086">
    <property type="entry name" value="RIBUL_P_3_EPIMER_2"/>
    <property type="match status" value="1"/>
</dbReference>
<dbReference type="PIRSF" id="PIRSF001461">
    <property type="entry name" value="RPE"/>
    <property type="match status" value="1"/>
</dbReference>
<dbReference type="HAMAP" id="MF_02227">
    <property type="entry name" value="RPE"/>
    <property type="match status" value="1"/>
</dbReference>
<feature type="binding site" evidence="10">
    <location>
        <position position="13"/>
    </location>
    <ligand>
        <name>substrate</name>
    </ligand>
</feature>
<comment type="pathway">
    <text evidence="10">Carbohydrate degradation.</text>
</comment>
<feature type="binding site" evidence="10">
    <location>
        <position position="71"/>
    </location>
    <ligand>
        <name>substrate</name>
    </ligand>
</feature>
<dbReference type="CDD" id="cd00429">
    <property type="entry name" value="RPE"/>
    <property type="match status" value="1"/>
</dbReference>
<dbReference type="InterPro" id="IPR026019">
    <property type="entry name" value="Ribul_P_3_epim"/>
</dbReference>
<comment type="similarity">
    <text evidence="6 10 11">Belongs to the ribulose-phosphate 3-epimerase family.</text>
</comment>
<keyword evidence="9 10" id="KW-0413">Isomerase</keyword>
<comment type="cofactor">
    <cofactor evidence="10">
        <name>a divalent metal cation</name>
        <dbReference type="ChEBI" id="CHEBI:60240"/>
    </cofactor>
    <text evidence="10">Binds 1 divalent metal cation per subunit.</text>
</comment>
<dbReference type="NCBIfam" id="TIGR01163">
    <property type="entry name" value="rpe"/>
    <property type="match status" value="1"/>
</dbReference>
<name>A0ABU5THF3_9CYAN</name>
<reference evidence="12 13" key="1">
    <citation type="submission" date="2023-12" db="EMBL/GenBank/DDBJ databases">
        <title>Baltic Sea Cyanobacteria.</title>
        <authorList>
            <person name="Delbaje E."/>
            <person name="Fewer D.P."/>
            <person name="Shishido T.K."/>
        </authorList>
    </citation>
    <scope>NUCLEOTIDE SEQUENCE [LARGE SCALE GENOMIC DNA]</scope>
    <source>
        <strain evidence="12 13">UHCC 0370</strain>
    </source>
</reference>
<keyword evidence="10 11" id="KW-0119">Carbohydrate metabolism</keyword>
<dbReference type="RefSeq" id="WP_323260438.1">
    <property type="nucleotide sequence ID" value="NZ_JAYGIE010000016.1"/>
</dbReference>
<dbReference type="NCBIfam" id="NF004076">
    <property type="entry name" value="PRK05581.1-4"/>
    <property type="match status" value="1"/>
</dbReference>
<comment type="cofactor">
    <cofactor evidence="4">
        <name>Zn(2+)</name>
        <dbReference type="ChEBI" id="CHEBI:29105"/>
    </cofactor>
</comment>
<dbReference type="PROSITE" id="PS01085">
    <property type="entry name" value="RIBUL_P_3_EPIMER_1"/>
    <property type="match status" value="1"/>
</dbReference>
<evidence type="ECO:0000256" key="7">
    <source>
        <dbReference type="ARBA" id="ARBA00013188"/>
    </source>
</evidence>
<evidence type="ECO:0000256" key="1">
    <source>
        <dbReference type="ARBA" id="ARBA00001782"/>
    </source>
</evidence>
<dbReference type="GO" id="GO:0004750">
    <property type="term" value="F:D-ribulose-phosphate 3-epimerase activity"/>
    <property type="evidence" value="ECO:0007669"/>
    <property type="project" value="UniProtKB-EC"/>
</dbReference>
<dbReference type="InterPro" id="IPR013785">
    <property type="entry name" value="Aldolase_TIM"/>
</dbReference>
<evidence type="ECO:0000313" key="12">
    <source>
        <dbReference type="EMBL" id="MEA5477073.1"/>
    </source>
</evidence>
<dbReference type="SUPFAM" id="SSF51366">
    <property type="entry name" value="Ribulose-phoshate binding barrel"/>
    <property type="match status" value="1"/>
</dbReference>
<sequence>MKSNIAEMMIAPSLLASNQSCFGQEVERAERSGADWLHLDIMDGHFVPNLSFGPQVVKAIRPLTNLFFDAHLMCSQPELLLEPFAKAGADEIIVHVELGEQVQCLIHKIKSLGKKVGLAINPPTAIAAVQPFIEQIDLLLVMTVNPGFGGQEFISECLPKIQQAQAWRREKALSYRISVDGGINDQTAAECAHVGADTFVAGTSLFGAPSLKTVVQKMRQIVNENQH</sequence>
<comment type="cofactor">
    <cofactor evidence="3">
        <name>Co(2+)</name>
        <dbReference type="ChEBI" id="CHEBI:48828"/>
    </cofactor>
</comment>
<feature type="active site" description="Proton donor" evidence="10">
    <location>
        <position position="180"/>
    </location>
</feature>
<gene>
    <name evidence="10 12" type="primary">rpe</name>
    <name evidence="12" type="ORF">VB774_05515</name>
</gene>
<dbReference type="EMBL" id="JAYGIE010000016">
    <property type="protein sequence ID" value="MEA5477073.1"/>
    <property type="molecule type" value="Genomic_DNA"/>
</dbReference>
<evidence type="ECO:0000256" key="4">
    <source>
        <dbReference type="ARBA" id="ARBA00001947"/>
    </source>
</evidence>
<dbReference type="Proteomes" id="UP001301388">
    <property type="component" value="Unassembled WGS sequence"/>
</dbReference>
<keyword evidence="13" id="KW-1185">Reference proteome</keyword>
<comment type="caution">
    <text evidence="12">The sequence shown here is derived from an EMBL/GenBank/DDBJ whole genome shotgun (WGS) entry which is preliminary data.</text>
</comment>
<feature type="binding site" evidence="10">
    <location>
        <position position="38"/>
    </location>
    <ligand>
        <name>a divalent metal cation</name>
        <dbReference type="ChEBI" id="CHEBI:60240"/>
    </ligand>
</feature>
<dbReference type="InterPro" id="IPR000056">
    <property type="entry name" value="Ribul_P_3_epim-like"/>
</dbReference>
<evidence type="ECO:0000256" key="3">
    <source>
        <dbReference type="ARBA" id="ARBA00001941"/>
    </source>
</evidence>
<dbReference type="Gene3D" id="3.20.20.70">
    <property type="entry name" value="Aldolase class I"/>
    <property type="match status" value="1"/>
</dbReference>
<accession>A0ABU5THF3</accession>
<comment type="function">
    <text evidence="10">Catalyzes the reversible epimerization of D-ribulose 5-phosphate to D-xylulose 5-phosphate.</text>
</comment>
<evidence type="ECO:0000256" key="6">
    <source>
        <dbReference type="ARBA" id="ARBA00009541"/>
    </source>
</evidence>
<feature type="binding site" evidence="10">
    <location>
        <position position="71"/>
    </location>
    <ligand>
        <name>a divalent metal cation</name>
        <dbReference type="ChEBI" id="CHEBI:60240"/>
    </ligand>
</feature>
<feature type="active site" description="Proton acceptor" evidence="10">
    <location>
        <position position="40"/>
    </location>
</feature>
<evidence type="ECO:0000256" key="10">
    <source>
        <dbReference type="HAMAP-Rule" id="MF_02227"/>
    </source>
</evidence>
<evidence type="ECO:0000256" key="9">
    <source>
        <dbReference type="ARBA" id="ARBA00023235"/>
    </source>
</evidence>
<dbReference type="InterPro" id="IPR011060">
    <property type="entry name" value="RibuloseP-bd_barrel"/>
</dbReference>
<feature type="binding site" evidence="10">
    <location>
        <position position="40"/>
    </location>
    <ligand>
        <name>a divalent metal cation</name>
        <dbReference type="ChEBI" id="CHEBI:60240"/>
    </ligand>
</feature>
<feature type="binding site" evidence="10">
    <location>
        <position position="180"/>
    </location>
    <ligand>
        <name>a divalent metal cation</name>
        <dbReference type="ChEBI" id="CHEBI:60240"/>
    </ligand>
</feature>
<comment type="cofactor">
    <cofactor evidence="2">
        <name>Mn(2+)</name>
        <dbReference type="ChEBI" id="CHEBI:29035"/>
    </cofactor>
</comment>
<dbReference type="Pfam" id="PF00834">
    <property type="entry name" value="Ribul_P_3_epim"/>
    <property type="match status" value="1"/>
</dbReference>
<evidence type="ECO:0000256" key="2">
    <source>
        <dbReference type="ARBA" id="ARBA00001936"/>
    </source>
</evidence>
<organism evidence="12 13">
    <name type="scientific">Pseudanabaena galeata UHCC 0370</name>
    <dbReference type="NCBI Taxonomy" id="3110310"/>
    <lineage>
        <taxon>Bacteria</taxon>
        <taxon>Bacillati</taxon>
        <taxon>Cyanobacteriota</taxon>
        <taxon>Cyanophyceae</taxon>
        <taxon>Pseudanabaenales</taxon>
        <taxon>Pseudanabaenaceae</taxon>
        <taxon>Pseudanabaena</taxon>
    </lineage>
</organism>
<proteinExistence type="inferred from homology"/>
<protein>
    <recommendedName>
        <fullName evidence="7 10">Ribulose-phosphate 3-epimerase</fullName>
        <ecNumber evidence="7 10">5.1.3.1</ecNumber>
    </recommendedName>
</protein>
<evidence type="ECO:0000256" key="5">
    <source>
        <dbReference type="ARBA" id="ARBA00001954"/>
    </source>
</evidence>
<feature type="binding site" evidence="10">
    <location>
        <begin position="180"/>
        <end position="182"/>
    </location>
    <ligand>
        <name>substrate</name>
    </ligand>
</feature>
<evidence type="ECO:0000313" key="13">
    <source>
        <dbReference type="Proteomes" id="UP001301388"/>
    </source>
</evidence>
<evidence type="ECO:0000256" key="11">
    <source>
        <dbReference type="PIRNR" id="PIRNR001461"/>
    </source>
</evidence>
<feature type="binding site" evidence="10">
    <location>
        <begin position="147"/>
        <end position="150"/>
    </location>
    <ligand>
        <name>substrate</name>
    </ligand>
</feature>
<keyword evidence="8 10" id="KW-0479">Metal-binding</keyword>
<evidence type="ECO:0000256" key="8">
    <source>
        <dbReference type="ARBA" id="ARBA00022723"/>
    </source>
</evidence>
<dbReference type="EC" id="5.1.3.1" evidence="7 10"/>
<comment type="caution">
    <text evidence="10">Lacks conserved residue(s) required for the propagation of feature annotation.</text>
</comment>
<comment type="cofactor">
    <cofactor evidence="5">
        <name>Fe(2+)</name>
        <dbReference type="ChEBI" id="CHEBI:29033"/>
    </cofactor>
</comment>
<dbReference type="PANTHER" id="PTHR11749">
    <property type="entry name" value="RIBULOSE-5-PHOSPHATE-3-EPIMERASE"/>
    <property type="match status" value="1"/>
</dbReference>
<comment type="catalytic activity">
    <reaction evidence="1 10 11">
        <text>D-ribulose 5-phosphate = D-xylulose 5-phosphate</text>
        <dbReference type="Rhea" id="RHEA:13677"/>
        <dbReference type="ChEBI" id="CHEBI:57737"/>
        <dbReference type="ChEBI" id="CHEBI:58121"/>
        <dbReference type="EC" id="5.1.3.1"/>
    </reaction>
</comment>